<gene>
    <name evidence="1" type="ORF">AGLY_011214</name>
</gene>
<dbReference type="EMBL" id="VYZN01000042">
    <property type="protein sequence ID" value="KAE9530752.1"/>
    <property type="molecule type" value="Genomic_DNA"/>
</dbReference>
<sequence>MFSGTSLMKLITDCDDIETKESIGILNVLKRRIFRNTKLYVNNIVVKQSKNVISKRDGGFVYFGNDVTSNTAVVGDYTRLVHRTFTFRLPVSYDGADEETDKTVQALDCYGSGSVVRVGEIHGVILVQKKGILYMVGRVNRNKFIWIIPPDLGLGNKTMQYKTDQISKNSILIYYKGKLFTLNTNEGTSTQPSSSSNLLFLSTLTLSDVTPLKKNYFILKKKWANEVDSDGGFIP</sequence>
<reference evidence="1 2" key="1">
    <citation type="submission" date="2019-08" db="EMBL/GenBank/DDBJ databases">
        <title>The genome of the soybean aphid Biotype 1, its phylome, world population structure and adaptation to the North American continent.</title>
        <authorList>
            <person name="Giordano R."/>
            <person name="Donthu R.K."/>
            <person name="Hernandez A.G."/>
            <person name="Wright C.L."/>
            <person name="Zimin A.V."/>
        </authorList>
    </citation>
    <scope>NUCLEOTIDE SEQUENCE [LARGE SCALE GENOMIC DNA]</scope>
    <source>
        <tissue evidence="1">Whole aphids</tissue>
    </source>
</reference>
<protein>
    <submittedName>
        <fullName evidence="1">Uncharacterized protein</fullName>
    </submittedName>
</protein>
<accession>A0A6G0TD78</accession>
<evidence type="ECO:0000313" key="1">
    <source>
        <dbReference type="EMBL" id="KAE9530752.1"/>
    </source>
</evidence>
<proteinExistence type="predicted"/>
<dbReference type="AlphaFoldDB" id="A0A6G0TD78"/>
<organism evidence="1 2">
    <name type="scientific">Aphis glycines</name>
    <name type="common">Soybean aphid</name>
    <dbReference type="NCBI Taxonomy" id="307491"/>
    <lineage>
        <taxon>Eukaryota</taxon>
        <taxon>Metazoa</taxon>
        <taxon>Ecdysozoa</taxon>
        <taxon>Arthropoda</taxon>
        <taxon>Hexapoda</taxon>
        <taxon>Insecta</taxon>
        <taxon>Pterygota</taxon>
        <taxon>Neoptera</taxon>
        <taxon>Paraneoptera</taxon>
        <taxon>Hemiptera</taxon>
        <taxon>Sternorrhyncha</taxon>
        <taxon>Aphidomorpha</taxon>
        <taxon>Aphidoidea</taxon>
        <taxon>Aphididae</taxon>
        <taxon>Aphidini</taxon>
        <taxon>Aphis</taxon>
        <taxon>Aphis</taxon>
    </lineage>
</organism>
<evidence type="ECO:0000313" key="2">
    <source>
        <dbReference type="Proteomes" id="UP000475862"/>
    </source>
</evidence>
<keyword evidence="2" id="KW-1185">Reference proteome</keyword>
<name>A0A6G0TD78_APHGL</name>
<dbReference type="Proteomes" id="UP000475862">
    <property type="component" value="Unassembled WGS sequence"/>
</dbReference>
<comment type="caution">
    <text evidence="1">The sequence shown here is derived from an EMBL/GenBank/DDBJ whole genome shotgun (WGS) entry which is preliminary data.</text>
</comment>